<keyword evidence="5" id="KW-0472">Membrane</keyword>
<dbReference type="Proteomes" id="UP001564408">
    <property type="component" value="Unassembled WGS sequence"/>
</dbReference>
<dbReference type="InterPro" id="IPR010664">
    <property type="entry name" value="LipoPS_assembly_LptC-rel"/>
</dbReference>
<keyword evidence="3" id="KW-0812">Transmembrane</keyword>
<dbReference type="RefSeq" id="WP_369667183.1">
    <property type="nucleotide sequence ID" value="NZ_JBDKXB010000012.1"/>
</dbReference>
<dbReference type="PANTHER" id="PTHR37481:SF1">
    <property type="entry name" value="LIPOPOLYSACCHARIDE EXPORT SYSTEM PROTEIN LPTC"/>
    <property type="match status" value="1"/>
</dbReference>
<organism evidence="6 7">
    <name type="scientific">Thioalkalicoccus limnaeus</name>
    <dbReference type="NCBI Taxonomy" id="120681"/>
    <lineage>
        <taxon>Bacteria</taxon>
        <taxon>Pseudomonadati</taxon>
        <taxon>Pseudomonadota</taxon>
        <taxon>Gammaproteobacteria</taxon>
        <taxon>Chromatiales</taxon>
        <taxon>Chromatiaceae</taxon>
        <taxon>Thioalkalicoccus</taxon>
    </lineage>
</organism>
<keyword evidence="2" id="KW-0997">Cell inner membrane</keyword>
<dbReference type="InterPro" id="IPR026265">
    <property type="entry name" value="LptC"/>
</dbReference>
<dbReference type="InterPro" id="IPR052363">
    <property type="entry name" value="LPS_export_LptC"/>
</dbReference>
<dbReference type="Pfam" id="PF06835">
    <property type="entry name" value="LptC"/>
    <property type="match status" value="1"/>
</dbReference>
<evidence type="ECO:0000256" key="3">
    <source>
        <dbReference type="ARBA" id="ARBA00022692"/>
    </source>
</evidence>
<gene>
    <name evidence="6" type="primary">lptC</name>
    <name evidence="6" type="ORF">ABC977_10295</name>
</gene>
<evidence type="ECO:0000256" key="4">
    <source>
        <dbReference type="ARBA" id="ARBA00022989"/>
    </source>
</evidence>
<dbReference type="NCBIfam" id="TIGR04409">
    <property type="entry name" value="LptC_YrbK"/>
    <property type="match status" value="1"/>
</dbReference>
<keyword evidence="4" id="KW-1133">Transmembrane helix</keyword>
<protein>
    <submittedName>
        <fullName evidence="6">LPS export ABC transporter periplasmic protein LptC</fullName>
    </submittedName>
</protein>
<dbReference type="Gene3D" id="2.60.450.10">
    <property type="entry name" value="Lipopolysaccharide (LPS) transport protein A like domain"/>
    <property type="match status" value="1"/>
</dbReference>
<keyword evidence="7" id="KW-1185">Reference proteome</keyword>
<evidence type="ECO:0000256" key="5">
    <source>
        <dbReference type="ARBA" id="ARBA00023136"/>
    </source>
</evidence>
<proteinExistence type="predicted"/>
<reference evidence="6 7" key="1">
    <citation type="submission" date="2024-05" db="EMBL/GenBank/DDBJ databases">
        <title>Genome Sequence and Characterization of the New Strain Purple Sulfur Bacterium of Genus Thioalkalicoccus.</title>
        <authorList>
            <person name="Bryantseva I.A."/>
            <person name="Kyndt J.A."/>
            <person name="Imhoff J.F."/>
        </authorList>
    </citation>
    <scope>NUCLEOTIDE SEQUENCE [LARGE SCALE GENOMIC DNA]</scope>
    <source>
        <strain evidence="6 7">Um2</strain>
    </source>
</reference>
<comment type="caution">
    <text evidence="6">The sequence shown here is derived from an EMBL/GenBank/DDBJ whole genome shotgun (WGS) entry which is preliminary data.</text>
</comment>
<evidence type="ECO:0000256" key="2">
    <source>
        <dbReference type="ARBA" id="ARBA00022519"/>
    </source>
</evidence>
<sequence length="203" mass="22787">MTGSRPAPAMFVNRQQLTLALILAGLGTAAWWWGRPERVEAPPSASAERRPDYVVEGFRATQMDDLGRTQRHLQARILRHFPGDDSTELDAPELTWLVDQAPPWHAQAAAGRVAAEGNEIQLHGNVVLHRAASATTRAIRIETDSLRVEPQNDYAETDDPVRLYSDRDQLTSTGVRLWFGETLRIEFPKRTQAIFHMADEGRP</sequence>
<accession>A0ABV4BEA2</accession>
<evidence type="ECO:0000313" key="6">
    <source>
        <dbReference type="EMBL" id="MEY6432796.1"/>
    </source>
</evidence>
<evidence type="ECO:0000313" key="7">
    <source>
        <dbReference type="Proteomes" id="UP001564408"/>
    </source>
</evidence>
<dbReference type="EMBL" id="JBDKXB010000012">
    <property type="protein sequence ID" value="MEY6432796.1"/>
    <property type="molecule type" value="Genomic_DNA"/>
</dbReference>
<name>A0ABV4BEA2_9GAMM</name>
<keyword evidence="1" id="KW-1003">Cell membrane</keyword>
<dbReference type="PANTHER" id="PTHR37481">
    <property type="entry name" value="LIPOPOLYSACCHARIDE EXPORT SYSTEM PROTEIN LPTC"/>
    <property type="match status" value="1"/>
</dbReference>
<evidence type="ECO:0000256" key="1">
    <source>
        <dbReference type="ARBA" id="ARBA00022475"/>
    </source>
</evidence>